<gene>
    <name evidence="7" type="ORF">PCAR00345_LOCUS8723</name>
</gene>
<evidence type="ECO:0000256" key="5">
    <source>
        <dbReference type="ARBA" id="ARBA00023136"/>
    </source>
</evidence>
<feature type="transmembrane region" description="Helical" evidence="6">
    <location>
        <begin position="80"/>
        <end position="103"/>
    </location>
</feature>
<keyword evidence="3 6" id="KW-0812">Transmembrane</keyword>
<evidence type="ECO:0000256" key="6">
    <source>
        <dbReference type="SAM" id="Phobius"/>
    </source>
</evidence>
<organism evidence="7">
    <name type="scientific">Chrysotila carterae</name>
    <name type="common">Marine alga</name>
    <name type="synonym">Syracosphaera carterae</name>
    <dbReference type="NCBI Taxonomy" id="13221"/>
    <lineage>
        <taxon>Eukaryota</taxon>
        <taxon>Haptista</taxon>
        <taxon>Haptophyta</taxon>
        <taxon>Prymnesiophyceae</taxon>
        <taxon>Isochrysidales</taxon>
        <taxon>Isochrysidaceae</taxon>
        <taxon>Chrysotila</taxon>
    </lineage>
</organism>
<evidence type="ECO:0000256" key="3">
    <source>
        <dbReference type="ARBA" id="ARBA00022692"/>
    </source>
</evidence>
<keyword evidence="5 6" id="KW-0472">Membrane</keyword>
<name>A0A7S4B6S1_CHRCT</name>
<evidence type="ECO:0000313" key="7">
    <source>
        <dbReference type="EMBL" id="CAE0756129.1"/>
    </source>
</evidence>
<dbReference type="InterPro" id="IPR007919">
    <property type="entry name" value="UPF0220"/>
</dbReference>
<comment type="similarity">
    <text evidence="2">Belongs to the UPF0220 family.</text>
</comment>
<comment type="subcellular location">
    <subcellularLocation>
        <location evidence="1">Membrane</location>
        <topology evidence="1">Multi-pass membrane protein</topology>
    </subcellularLocation>
</comment>
<evidence type="ECO:0000256" key="2">
    <source>
        <dbReference type="ARBA" id="ARBA00005335"/>
    </source>
</evidence>
<feature type="transmembrane region" description="Helical" evidence="6">
    <location>
        <begin position="46"/>
        <end position="68"/>
    </location>
</feature>
<protein>
    <recommendedName>
        <fullName evidence="8">Transmembrane protein 50A</fullName>
    </recommendedName>
</protein>
<accession>A0A7S4B6S1</accession>
<dbReference type="GO" id="GO:0016020">
    <property type="term" value="C:membrane"/>
    <property type="evidence" value="ECO:0007669"/>
    <property type="project" value="UniProtKB-SubCell"/>
</dbReference>
<feature type="transmembrane region" description="Helical" evidence="6">
    <location>
        <begin position="7"/>
        <end position="26"/>
    </location>
</feature>
<dbReference type="EMBL" id="HBIZ01014282">
    <property type="protein sequence ID" value="CAE0756129.1"/>
    <property type="molecule type" value="Transcribed_RNA"/>
</dbReference>
<feature type="transmembrane region" description="Helical" evidence="6">
    <location>
        <begin position="123"/>
        <end position="139"/>
    </location>
</feature>
<evidence type="ECO:0000256" key="1">
    <source>
        <dbReference type="ARBA" id="ARBA00004141"/>
    </source>
</evidence>
<dbReference type="Pfam" id="PF05255">
    <property type="entry name" value="UPF0220"/>
    <property type="match status" value="1"/>
</dbReference>
<evidence type="ECO:0000256" key="4">
    <source>
        <dbReference type="ARBA" id="ARBA00022989"/>
    </source>
</evidence>
<evidence type="ECO:0008006" key="8">
    <source>
        <dbReference type="Google" id="ProtNLM"/>
    </source>
</evidence>
<dbReference type="PANTHER" id="PTHR13180">
    <property type="entry name" value="SMALL MEMBRANE PROTEIN-RELATED"/>
    <property type="match status" value="1"/>
</dbReference>
<dbReference type="AlphaFoldDB" id="A0A7S4B6S1"/>
<sequence>MGLQEILPSAGSLAGGVCAGLGWVLWIDGVVGAYTEFGLAVNGAYWIPGMLQMLSLLMVNAINWSLLTDDAFDEGISARVKLFVFVAFVFAFSGLFGALWILVSELNGASDSPGGGDAGLKCLLQNLFLFAGSLLFRIGRTKEE</sequence>
<keyword evidence="4 6" id="KW-1133">Transmembrane helix</keyword>
<proteinExistence type="inferred from homology"/>
<reference evidence="7" key="1">
    <citation type="submission" date="2021-01" db="EMBL/GenBank/DDBJ databases">
        <authorList>
            <person name="Corre E."/>
            <person name="Pelletier E."/>
            <person name="Niang G."/>
            <person name="Scheremetjew M."/>
            <person name="Finn R."/>
            <person name="Kale V."/>
            <person name="Holt S."/>
            <person name="Cochrane G."/>
            <person name="Meng A."/>
            <person name="Brown T."/>
            <person name="Cohen L."/>
        </authorList>
    </citation>
    <scope>NUCLEOTIDE SEQUENCE</scope>
    <source>
        <strain evidence="7">CCMP645</strain>
    </source>
</reference>